<organism evidence="1 2">
    <name type="scientific">Mucilaginibacter terrae</name>
    <dbReference type="NCBI Taxonomy" id="1955052"/>
    <lineage>
        <taxon>Bacteria</taxon>
        <taxon>Pseudomonadati</taxon>
        <taxon>Bacteroidota</taxon>
        <taxon>Sphingobacteriia</taxon>
        <taxon>Sphingobacteriales</taxon>
        <taxon>Sphingobacteriaceae</taxon>
        <taxon>Mucilaginibacter</taxon>
    </lineage>
</organism>
<evidence type="ECO:0000313" key="1">
    <source>
        <dbReference type="EMBL" id="MDT3404401.1"/>
    </source>
</evidence>
<protein>
    <submittedName>
        <fullName evidence="1">Uncharacterized protein</fullName>
    </submittedName>
</protein>
<comment type="caution">
    <text evidence="1">The sequence shown here is derived from an EMBL/GenBank/DDBJ whole genome shotgun (WGS) entry which is preliminary data.</text>
</comment>
<accession>A0ABU3GXA3</accession>
<proteinExistence type="predicted"/>
<dbReference type="EMBL" id="JAVLVU010000001">
    <property type="protein sequence ID" value="MDT3404401.1"/>
    <property type="molecule type" value="Genomic_DNA"/>
</dbReference>
<evidence type="ECO:0000313" key="2">
    <source>
        <dbReference type="Proteomes" id="UP001258315"/>
    </source>
</evidence>
<keyword evidence="2" id="KW-1185">Reference proteome</keyword>
<sequence>MLTYTTLMPLTKFSYIDKDGFYGAGLRWSGKLSNQRIGDLLPFEYQPQNKIINKADTNDDQINAVFDNEKVAETIKSVSINKSKSLKLFKSIVLGKGYVANDLQFVRKWQRPVYYKIYGDLNDTSSNNALQYNIRQFFKRLAGVSGLTIQSATSDSLANFSIVLGDIKKYYDVIADDARAYFTANKSSTGYSNYNPNGISRTVQRIAVDGFTYQLTWVKVRSQILNGLGFMGKVNAPAKSLFYEGVYSWSPGKPFEDFDDEIIKSLYSNAVRTGMEDADLDNLKITPTINN</sequence>
<dbReference type="Pfam" id="PF11150">
    <property type="entry name" value="DUF2927"/>
    <property type="match status" value="1"/>
</dbReference>
<gene>
    <name evidence="1" type="ORF">QE417_003473</name>
</gene>
<dbReference type="Proteomes" id="UP001258315">
    <property type="component" value="Unassembled WGS sequence"/>
</dbReference>
<name>A0ABU3GXA3_9SPHI</name>
<dbReference type="InterPro" id="IPR021323">
    <property type="entry name" value="DUF2927"/>
</dbReference>
<reference evidence="2" key="1">
    <citation type="submission" date="2023-07" db="EMBL/GenBank/DDBJ databases">
        <title>Functional and genomic diversity of the sorghum phyllosphere microbiome.</title>
        <authorList>
            <person name="Shade A."/>
        </authorList>
    </citation>
    <scope>NUCLEOTIDE SEQUENCE [LARGE SCALE GENOMIC DNA]</scope>
    <source>
        <strain evidence="2">SORGH_AS_0422</strain>
    </source>
</reference>